<comment type="caution">
    <text evidence="16">The sequence shown here is derived from an EMBL/GenBank/DDBJ whole genome shotgun (WGS) entry which is preliminary data.</text>
</comment>
<evidence type="ECO:0000259" key="15">
    <source>
        <dbReference type="PROSITE" id="PS50262"/>
    </source>
</evidence>
<sequence length="796" mass="89238">TYVCPVTHFKCNNHFCIPGDKVCNFVDNCGDGSDENKCSHRKCWNLEFKCNNGECIRPGFVCDGTQDCKDGSDESDCGPEMFVVCGDGSRVHRYYWCDGWPDCPDNHADELNCQNCTGVHEFLCPNGRCIRRANVCDSQCDCVPNNSLEQPCADETDCDSFYTVINGVHLCNPDSTLNCIEPNQNRDKDRCIHPEFICDQTNDCQNGNYLSDEFGCPNGMDVVGEVMVCYDNRTLPKALECDFKWDCLEGTDELNCATKLAYRQFQHVLLCFNDSYFSDLSHNEITYLVDGTFFGTPHLKSLDLSSNIIQVISSNVFRSVASLNKLITDEFRFCCLARHVEFCLPPPDEFSSCEDLMSNLVLRICVWVLGVLATFGNILVIGWRMRYKHTNEVHSFLITNLAIGDMFMGSYLLIIAVVDAHYRGVYFIHDSAWRSSELCHLAGFISTFSSELSVFTLTVITLDRFLVIIFPFRVRRLKMPKTRLLMAIGWIGAAVLSGLPLLEIDYFRNFYGRSGVCLALHITPEKPSGWEYSVFVFLFLNLISFSIIALGYLWMYVVARTTQQAVHKEQRPSDSAMARRMTLIVATDAACWMPIILLGVLSLGGITVPPQVFAWVAVFVLPLNAAVNPVLYTISTAPFLGPARRGLRTFKHSFKLSLTTDQRRTYSSTLGSTFANNCSQCNLDCSLYPRLEQANGMLQEGGEDCHCYGGGEVDNDDNTKNEVPLFALTKRHQTTHRWRSGSYCNTTNAAQRGSTVLWLSGNCQHDSSGIDTAVSAHGEIIPLRCLNSGSCNNRNK</sequence>
<keyword evidence="6" id="KW-0677">Repeat</keyword>
<evidence type="ECO:0000256" key="5">
    <source>
        <dbReference type="ARBA" id="ARBA00022692"/>
    </source>
</evidence>
<feature type="disulfide bond" evidence="13">
    <location>
        <begin position="4"/>
        <end position="16"/>
    </location>
</feature>
<feature type="transmembrane region" description="Helical" evidence="14">
    <location>
        <begin position="612"/>
        <end position="634"/>
    </location>
</feature>
<feature type="non-terminal residue" evidence="16">
    <location>
        <position position="1"/>
    </location>
</feature>
<dbReference type="Pfam" id="PF00057">
    <property type="entry name" value="Ldl_recept_a"/>
    <property type="match status" value="2"/>
</dbReference>
<feature type="transmembrane region" description="Helical" evidence="14">
    <location>
        <begin position="395"/>
        <end position="418"/>
    </location>
</feature>
<dbReference type="PROSITE" id="PS50262">
    <property type="entry name" value="G_PROTEIN_RECEP_F1_2"/>
    <property type="match status" value="1"/>
</dbReference>
<feature type="transmembrane region" description="Helical" evidence="14">
    <location>
        <begin position="484"/>
        <end position="502"/>
    </location>
</feature>
<feature type="transmembrane region" description="Helical" evidence="14">
    <location>
        <begin position="360"/>
        <end position="383"/>
    </location>
</feature>
<evidence type="ECO:0000256" key="3">
    <source>
        <dbReference type="ARBA" id="ARBA00022475"/>
    </source>
</evidence>
<evidence type="ECO:0000256" key="1">
    <source>
        <dbReference type="ARBA" id="ARBA00004651"/>
    </source>
</evidence>
<keyword evidence="11" id="KW-0675">Receptor</keyword>
<evidence type="ECO:0000256" key="12">
    <source>
        <dbReference type="ARBA" id="ARBA00023224"/>
    </source>
</evidence>
<comment type="similarity">
    <text evidence="2">Belongs to the G-protein coupled receptor 1 family.</text>
</comment>
<feature type="disulfide bond" evidence="13">
    <location>
        <begin position="62"/>
        <end position="77"/>
    </location>
</feature>
<feature type="transmembrane region" description="Helical" evidence="14">
    <location>
        <begin position="452"/>
        <end position="472"/>
    </location>
</feature>
<dbReference type="SUPFAM" id="SSF52058">
    <property type="entry name" value="L domain-like"/>
    <property type="match status" value="1"/>
</dbReference>
<dbReference type="Gene3D" id="4.10.1220.10">
    <property type="entry name" value="EGF-type module"/>
    <property type="match status" value="1"/>
</dbReference>
<dbReference type="CDD" id="cd00112">
    <property type="entry name" value="LDLa"/>
    <property type="match status" value="4"/>
</dbReference>
<keyword evidence="9 14" id="KW-0472">Membrane</keyword>
<evidence type="ECO:0000313" key="16">
    <source>
        <dbReference type="EMBL" id="GFG40951.1"/>
    </source>
</evidence>
<feature type="domain" description="G-protein coupled receptors family 1 profile" evidence="15">
    <location>
        <begin position="376"/>
        <end position="632"/>
    </location>
</feature>
<dbReference type="GO" id="GO:0008528">
    <property type="term" value="F:G protein-coupled peptide receptor activity"/>
    <property type="evidence" value="ECO:0007669"/>
    <property type="project" value="TreeGrafter"/>
</dbReference>
<keyword evidence="17" id="KW-1185">Reference proteome</keyword>
<dbReference type="GO" id="GO:0009755">
    <property type="term" value="P:hormone-mediated signaling pathway"/>
    <property type="evidence" value="ECO:0007669"/>
    <property type="project" value="TreeGrafter"/>
</dbReference>
<dbReference type="PANTHER" id="PTHR24372">
    <property type="entry name" value="GLYCOPROTEIN HORMONE RECEPTOR"/>
    <property type="match status" value="1"/>
</dbReference>
<feature type="disulfide bond" evidence="13">
    <location>
        <begin position="241"/>
        <end position="256"/>
    </location>
</feature>
<dbReference type="OrthoDB" id="6022531at2759"/>
<dbReference type="AlphaFoldDB" id="A0A6L2Q7R1"/>
<dbReference type="InterPro" id="IPR023415">
    <property type="entry name" value="LDLR_class-A_CS"/>
</dbReference>
<feature type="transmembrane region" description="Helical" evidence="14">
    <location>
        <begin position="580"/>
        <end position="606"/>
    </location>
</feature>
<keyword evidence="10 13" id="KW-1015">Disulfide bond</keyword>
<comment type="caution">
    <text evidence="13">Lacks conserved residue(s) required for the propagation of feature annotation.</text>
</comment>
<dbReference type="PROSITE" id="PS01209">
    <property type="entry name" value="LDLRA_1"/>
    <property type="match status" value="2"/>
</dbReference>
<dbReference type="InterPro" id="IPR017452">
    <property type="entry name" value="GPCR_Rhodpsn_7TM"/>
</dbReference>
<dbReference type="InterPro" id="IPR002172">
    <property type="entry name" value="LDrepeatLR_classA_rpt"/>
</dbReference>
<dbReference type="Gene3D" id="3.80.10.10">
    <property type="entry name" value="Ribonuclease Inhibitor"/>
    <property type="match status" value="1"/>
</dbReference>
<dbReference type="GO" id="GO:0007189">
    <property type="term" value="P:adenylate cyclase-activating G protein-coupled receptor signaling pathway"/>
    <property type="evidence" value="ECO:0007669"/>
    <property type="project" value="TreeGrafter"/>
</dbReference>
<reference evidence="17" key="1">
    <citation type="submission" date="2020-01" db="EMBL/GenBank/DDBJ databases">
        <title>Draft genome sequence of the Termite Coptotermes fromosanus.</title>
        <authorList>
            <person name="Itakura S."/>
            <person name="Yosikawa Y."/>
            <person name="Umezawa K."/>
        </authorList>
    </citation>
    <scope>NUCLEOTIDE SEQUENCE [LARGE SCALE GENOMIC DNA]</scope>
</reference>
<evidence type="ECO:0000256" key="7">
    <source>
        <dbReference type="ARBA" id="ARBA00022989"/>
    </source>
</evidence>
<keyword evidence="3" id="KW-1003">Cell membrane</keyword>
<dbReference type="InParanoid" id="A0A6L2Q7R1"/>
<keyword evidence="12" id="KW-0807">Transducer</keyword>
<dbReference type="InterPro" id="IPR000276">
    <property type="entry name" value="GPCR_Rhodpsn"/>
</dbReference>
<dbReference type="PROSITE" id="PS00237">
    <property type="entry name" value="G_PROTEIN_RECEP_F1_1"/>
    <property type="match status" value="1"/>
</dbReference>
<feature type="disulfide bond" evidence="13">
    <location>
        <begin position="23"/>
        <end position="38"/>
    </location>
</feature>
<dbReference type="PROSITE" id="PS50068">
    <property type="entry name" value="LDLRA_2"/>
    <property type="match status" value="4"/>
</dbReference>
<feature type="disulfide bond" evidence="13">
    <location>
        <begin position="124"/>
        <end position="142"/>
    </location>
</feature>
<evidence type="ECO:0000313" key="17">
    <source>
        <dbReference type="Proteomes" id="UP000502823"/>
    </source>
</evidence>
<evidence type="ECO:0000256" key="14">
    <source>
        <dbReference type="SAM" id="Phobius"/>
    </source>
</evidence>
<proteinExistence type="inferred from homology"/>
<feature type="disulfide bond" evidence="13">
    <location>
        <begin position="50"/>
        <end position="68"/>
    </location>
</feature>
<dbReference type="GO" id="GO:0005886">
    <property type="term" value="C:plasma membrane"/>
    <property type="evidence" value="ECO:0007669"/>
    <property type="project" value="UniProtKB-SubCell"/>
</dbReference>
<dbReference type="PANTHER" id="PTHR24372:SF77">
    <property type="entry name" value="G-PROTEIN COUPLED RECEPTORS FAMILY 1 PROFILE DOMAIN-CONTAINING PROTEIN"/>
    <property type="match status" value="1"/>
</dbReference>
<keyword evidence="4" id="KW-0433">Leucine-rich repeat</keyword>
<evidence type="ECO:0000256" key="8">
    <source>
        <dbReference type="ARBA" id="ARBA00023040"/>
    </source>
</evidence>
<dbReference type="SUPFAM" id="SSF81321">
    <property type="entry name" value="Family A G protein-coupled receptor-like"/>
    <property type="match status" value="1"/>
</dbReference>
<dbReference type="CDD" id="cd15137">
    <property type="entry name" value="7tmA_Relaxin_R"/>
    <property type="match status" value="1"/>
</dbReference>
<dbReference type="Pfam" id="PF13855">
    <property type="entry name" value="LRR_8"/>
    <property type="match status" value="1"/>
</dbReference>
<keyword evidence="8" id="KW-0297">G-protein coupled receptor</keyword>
<comment type="subcellular location">
    <subcellularLocation>
        <location evidence="1">Cell membrane</location>
        <topology evidence="1">Multi-pass membrane protein</topology>
    </subcellularLocation>
</comment>
<dbReference type="Proteomes" id="UP000502823">
    <property type="component" value="Unassembled WGS sequence"/>
</dbReference>
<feature type="disulfide bond" evidence="13">
    <location>
        <begin position="11"/>
        <end position="29"/>
    </location>
</feature>
<evidence type="ECO:0000256" key="11">
    <source>
        <dbReference type="ARBA" id="ARBA00023170"/>
    </source>
</evidence>
<keyword evidence="5 14" id="KW-0812">Transmembrane</keyword>
<evidence type="ECO:0000256" key="9">
    <source>
        <dbReference type="ARBA" id="ARBA00023136"/>
    </source>
</evidence>
<evidence type="ECO:0000256" key="13">
    <source>
        <dbReference type="PROSITE-ProRule" id="PRU00124"/>
    </source>
</evidence>
<protein>
    <recommendedName>
        <fullName evidence="15">G-protein coupled receptors family 1 profile domain-containing protein</fullName>
    </recommendedName>
</protein>
<keyword evidence="7 14" id="KW-1133">Transmembrane helix</keyword>
<dbReference type="Pfam" id="PF00001">
    <property type="entry name" value="7tm_1"/>
    <property type="match status" value="1"/>
</dbReference>
<evidence type="ECO:0000256" key="6">
    <source>
        <dbReference type="ARBA" id="ARBA00022737"/>
    </source>
</evidence>
<feature type="transmembrane region" description="Helical" evidence="14">
    <location>
        <begin position="534"/>
        <end position="559"/>
    </location>
</feature>
<dbReference type="PRINTS" id="PR00261">
    <property type="entry name" value="LDLRECEPTOR"/>
</dbReference>
<name>A0A6L2Q7R1_COPFO</name>
<dbReference type="Gene3D" id="1.20.1070.10">
    <property type="entry name" value="Rhodopsin 7-helix transmembrane proteins"/>
    <property type="match status" value="1"/>
</dbReference>
<dbReference type="SMART" id="SM00192">
    <property type="entry name" value="LDLa"/>
    <property type="match status" value="6"/>
</dbReference>
<dbReference type="EMBL" id="BLKM01002848">
    <property type="protein sequence ID" value="GFG40951.1"/>
    <property type="molecule type" value="Genomic_DNA"/>
</dbReference>
<evidence type="ECO:0000256" key="10">
    <source>
        <dbReference type="ARBA" id="ARBA00023157"/>
    </source>
</evidence>
<dbReference type="InterPro" id="IPR036055">
    <property type="entry name" value="LDL_receptor-like_sf"/>
</dbReference>
<gene>
    <name evidence="16" type="ORF">Cfor_04696</name>
</gene>
<dbReference type="InterPro" id="IPR032675">
    <property type="entry name" value="LRR_dom_sf"/>
</dbReference>
<dbReference type="PROSITE" id="PS51450">
    <property type="entry name" value="LRR"/>
    <property type="match status" value="1"/>
</dbReference>
<dbReference type="SUPFAM" id="SSF57424">
    <property type="entry name" value="LDL receptor-like module"/>
    <property type="match status" value="3"/>
</dbReference>
<organism evidence="16 17">
    <name type="scientific">Coptotermes formosanus</name>
    <name type="common">Formosan subterranean termite</name>
    <dbReference type="NCBI Taxonomy" id="36987"/>
    <lineage>
        <taxon>Eukaryota</taxon>
        <taxon>Metazoa</taxon>
        <taxon>Ecdysozoa</taxon>
        <taxon>Arthropoda</taxon>
        <taxon>Hexapoda</taxon>
        <taxon>Insecta</taxon>
        <taxon>Pterygota</taxon>
        <taxon>Neoptera</taxon>
        <taxon>Polyneoptera</taxon>
        <taxon>Dictyoptera</taxon>
        <taxon>Blattodea</taxon>
        <taxon>Blattoidea</taxon>
        <taxon>Termitoidae</taxon>
        <taxon>Rhinotermitidae</taxon>
        <taxon>Coptotermes</taxon>
    </lineage>
</organism>
<evidence type="ECO:0000256" key="4">
    <source>
        <dbReference type="ARBA" id="ARBA00022614"/>
    </source>
</evidence>
<feature type="disulfide bond" evidence="13">
    <location>
        <begin position="43"/>
        <end position="55"/>
    </location>
</feature>
<evidence type="ECO:0000256" key="2">
    <source>
        <dbReference type="ARBA" id="ARBA00010663"/>
    </source>
</evidence>
<accession>A0A6L2Q7R1</accession>
<dbReference type="SMART" id="SM01381">
    <property type="entry name" value="7TM_GPCR_Srsx"/>
    <property type="match status" value="1"/>
</dbReference>
<dbReference type="FunFam" id="1.20.1070.10:FF:000333">
    <property type="entry name" value="Relaxin receptor 1"/>
    <property type="match status" value="1"/>
</dbReference>
<dbReference type="Gene3D" id="4.10.400.10">
    <property type="entry name" value="Low-density Lipoprotein Receptor"/>
    <property type="match status" value="3"/>
</dbReference>
<dbReference type="InterPro" id="IPR001611">
    <property type="entry name" value="Leu-rich_rpt"/>
</dbReference>